<dbReference type="InterPro" id="IPR017938">
    <property type="entry name" value="Riboflavin_synthase-like_b-brl"/>
</dbReference>
<dbReference type="EMBL" id="LSRX01000820">
    <property type="protein sequence ID" value="OLP88304.1"/>
    <property type="molecule type" value="Genomic_DNA"/>
</dbReference>
<evidence type="ECO:0000313" key="8">
    <source>
        <dbReference type="EMBL" id="OLP88304.1"/>
    </source>
</evidence>
<feature type="compositionally biased region" description="Acidic residues" evidence="3">
    <location>
        <begin position="137"/>
        <end position="149"/>
    </location>
</feature>
<dbReference type="OrthoDB" id="425746at2759"/>
<feature type="compositionally biased region" description="Low complexity" evidence="3">
    <location>
        <begin position="558"/>
        <end position="600"/>
    </location>
</feature>
<feature type="transmembrane region" description="Helical" evidence="4">
    <location>
        <begin position="2309"/>
        <end position="2327"/>
    </location>
</feature>
<feature type="compositionally biased region" description="Low complexity" evidence="3">
    <location>
        <begin position="1281"/>
        <end position="1298"/>
    </location>
</feature>
<keyword evidence="4" id="KW-0812">Transmembrane</keyword>
<feature type="transmembrane region" description="Helical" evidence="4">
    <location>
        <begin position="2271"/>
        <end position="2289"/>
    </location>
</feature>
<evidence type="ECO:0000256" key="2">
    <source>
        <dbReference type="PROSITE-ProRule" id="PRU00723"/>
    </source>
</evidence>
<feature type="region of interest" description="Disordered" evidence="3">
    <location>
        <begin position="1551"/>
        <end position="1575"/>
    </location>
</feature>
<feature type="region of interest" description="Disordered" evidence="3">
    <location>
        <begin position="181"/>
        <end position="209"/>
    </location>
</feature>
<feature type="region of interest" description="Disordered" evidence="3">
    <location>
        <begin position="122"/>
        <end position="153"/>
    </location>
</feature>
<dbReference type="Proteomes" id="UP000186817">
    <property type="component" value="Unassembled WGS sequence"/>
</dbReference>
<gene>
    <name evidence="8" type="primary">DD3-3</name>
    <name evidence="8" type="ORF">AK812_SmicGene30381</name>
</gene>
<dbReference type="InterPro" id="IPR013121">
    <property type="entry name" value="Fe_red_NAD-bd_6"/>
</dbReference>
<keyword evidence="2" id="KW-0479">Metal-binding</keyword>
<keyword evidence="5" id="KW-0732">Signal</keyword>
<feature type="region of interest" description="Disordered" evidence="3">
    <location>
        <begin position="732"/>
        <end position="755"/>
    </location>
</feature>
<protein>
    <submittedName>
        <fullName evidence="8">Protein DD3-3</fullName>
    </submittedName>
</protein>
<feature type="chain" id="PRO_5012751150" evidence="5">
    <location>
        <begin position="19"/>
        <end position="2883"/>
    </location>
</feature>
<dbReference type="GO" id="GO:0006310">
    <property type="term" value="P:DNA recombination"/>
    <property type="evidence" value="ECO:0007669"/>
    <property type="project" value="InterPro"/>
</dbReference>
<feature type="compositionally biased region" description="Basic and acidic residues" evidence="3">
    <location>
        <begin position="1500"/>
        <end position="1519"/>
    </location>
</feature>
<dbReference type="GO" id="GO:0016491">
    <property type="term" value="F:oxidoreductase activity"/>
    <property type="evidence" value="ECO:0007669"/>
    <property type="project" value="UniProtKB-KW"/>
</dbReference>
<dbReference type="InterPro" id="IPR039261">
    <property type="entry name" value="FNR_nucleotide-bd"/>
</dbReference>
<keyword evidence="4" id="KW-0472">Membrane</keyword>
<sequence length="2883" mass="317126">MAVLALAVLLSFGHLVQGDMYLNSPRGSNNKLREQSNNVQNANRLFDSQNNAASGYQIGDDCKPACKDENNNYDVTKEGATKGTMKFYHGSELYIDWFVQHGCGVGHPNLRCQITLQYMTESDNPNLRDGTDQDSAGGDDEDPTEEETAEVARGYHEPLEYYQACYERERNKGLFTSDQQIEENGGATSTRQNPNGNGRRRGNQRHGLECPEERDYYPYWHPTPWHDIAIFTQEPQERCEYYRAESQNVKEKGRCSINQYNNPDACTGNGGEPRPQREQETVQWTLEPAFNEPPPECWGGIASRDNHNGNVRNGHPDYYLWKIPEHIKGRVVLRIRYNITTDDFTLGSLANPTEEGTSLSGIKADPFFMDRSFNDPNPNNRRYGRTFEDRTHTFLVMERPADVPADRRIVNYNVRGRRGNIVQVYPSVEYDFVPQDLVVEQGTLLHFQWTGSDANNNGHLGDERKVMLAMAGRGPSAAVRVSAFRFLFSNSSLAVMAGSWGADAPVPDLWASLHTVVNAEFAELEPLFERFDLKQLQEFEKKVHLSITRQFNAGREGGTQASASSGGAPATTSTSASSATPGGAPAATPTPASSQPPGGQMAASAQPKQSGSPGPSFPKATQRSPEAARLAKADPPPLPGAPVSKKATAAAKAATGGQVAPPPPKVAPKENVVAKPVVPLKATPKQMQALFAGDLVPQTAEDAIGLLRATHNAAVAFFVSVPTTVNLEEMDGEEFAEPPLPPPPTPPTKAMPQTQAWVARETPAQDFLVVENEGDAADGAPPVAQDPTDTTGPAAGEPQPEGSSQASSTTPPPKSTFPSSSQPRQQRRRGPRPAVDYPNLEAALQGGPPGPMLCGQFAPLGLLAPWPQADVDDGTVFRDEPPPYTDTVSVCAVRCPSCWIRKCPRHQVLAVQFLGPVVLIAVLPRLRGQSCGLGRGQTPQWFTHINEGLNRWRLWCAFAEQRGLPPLPVTTELVDKVADPADTGIVAAWFLLRGLEISSVVCSDISFSREGDEALLFTPLQKCDCSLGRHPLCPYHAALRCSVRLRQAGRWQAQAPFFGDGHGPPSKTQVAWLARVFAWVLCGGDMQEWPRQVIQRWSQHAFRVAGAQTQMFARAGLDLHVIMLIGRWGSAAICRYVQEAALSNPAGGSGSRAEAIELLPAALDQVRAVVADCFRDEATVAEVLAPRAMASAPSFDQLCDKAAVNPVVRMLFKARGVDVPGVLHHLFADKTKVQTFLEPLRAGVELNGETRRRTADELLIDQATILELLDLIAEMKAAASASQVAPTQPTTQPTTSASERSQELPPGYWNDFVQEYEAVEVDGRPRKFPGHLLMGAEKVLGRMVAEKKSGLYTAVALGEILFARHFTASKQVNPWSPTVKQEQSSKLFALEDGTLSKVAKTVPEPQRLMTMLDALEANKFAFMFARWGPNAEVADYFAWWQDLVRDNPQKFPQVRNYWKKASWEVAMALRSHRTFKEAVAEVTTAQARQDALSRWAPPDRPVKGGEKGKKGDRKGDYKGGKSNWSRPTPYWQQQTHQGYCKFGSSCKFAHGSQGGEFEPRVAPRPPQPPNQQPAARYCRPLHKSAFLSTNAALARELSEHTPPGEHTSTMLAELYKEKQIGRVHGPLPLELISTEGEPPQIQVAKGFPVVQGDKVRRADDWLRSHHNSTVSASDAPPYMGAPTVVSGAVTCSNMFESAPVLAAVDHEGAYRGMPVRSPTECGLVLQGSPPTLWSHFALPFGSVGSVWGYLRVADVVSFLSIVLLITFAAHYVDDFFMVEQSATAGAAFAIFQAFHRRWLEELPPLQELQQATNGFGAIVAVPDRAPVGFRGEVPTTVLADLASSRAYIFWLEALAQILSVAVASSVCSEHVACWIDNTAAEHALNKGYSKDLRLSAIIGAFWIWSASTSFSVSFHRVASSENISDGISRGDTSDLFALDGVLREISFDAVWPILQKFQADCEDYGHEVAQLVAHLSPQLRERAESGFEARVQQFELALFVFSHLSHPEAQNPASSFVKSRSETVPLPIDQHTLLQLVADFVVSFEGAEVSIDNTNLAVSFDASANPNDPEGRRLVDKFAFLDQDSIVTCDPETNDQNSETNCKQLNGASAYFDGGLVEMKRVGDHHIASTRNNDFTNRSHKSSIKVTGLQLELYENIALGVGAFCGLILVIYVIAAIYACRRPGSWLFSRRYRPRLLNLFLSRRAMDSLVEERRQIVAQQRREWAKKANAHAVDEEGAVDSADVALPEETLTWFQAINRCFRRCGIGEQRLTTLMYAVLNILVFVIGFLSNLRGGFHESWAYPMAKGGGYSMDLNFAMLILPTLKSLQTTMRRVSSSREWIPIDDPIAFHVVIASYTMLSAAIHIAGHCVHIYLIKTAPTIQLDPLELWKLSAEEKASGMTLLQQLLNFQNRCAALTGIILTFLMLAILLTAVPCARRGTNCVTRRLGGFNLFWRVHMTWKFIYVLLLLHAPQRLWIWFFFPAIFVLVDRLLLSNHQALNLALKSVKLLPRDVIGLTFEVPQGFAYQAGQYILLGWKGEWHPFTLTSAPEENCISVHIRSPNNLDWCSALRRRLTEEAPAQAAGREPTRAKAPMLLEYSKHVLPNSQVVYNMPKVSPNGAKEVEGDESKAKLEGPRLLGRSPSGKLVQPPARSGETLISNAAPGMLPDESVVLQVTGPFGAPAQKVWGFDVLMVVGAGIGVTPFASILRSVQLRAKQRETIMNAATRPSNWRSVMANSTGNAPVEDPRAGLEKLVDDLVVVPKKIYFYWICRGQEEFDWFCDLLTAAAEGPAMGIVEITLFLTGEIELSQVKKLPCAAGQFFGRPNWGRIFKQNREKHQGEHIGVFLCGSPVIGEQLSQQSIKNSDLVGTPGGTRFSFFKEHF</sequence>
<evidence type="ECO:0000256" key="1">
    <source>
        <dbReference type="ARBA" id="ARBA00023002"/>
    </source>
</evidence>
<name>A0A1Q9CZG7_SYMMI</name>
<feature type="transmembrane region" description="Helical" evidence="4">
    <location>
        <begin position="2347"/>
        <end position="2375"/>
    </location>
</feature>
<dbReference type="GO" id="GO:0015074">
    <property type="term" value="P:DNA integration"/>
    <property type="evidence" value="ECO:0007669"/>
    <property type="project" value="InterPro"/>
</dbReference>
<evidence type="ECO:0000259" key="6">
    <source>
        <dbReference type="PROSITE" id="PS50103"/>
    </source>
</evidence>
<dbReference type="InterPro" id="IPR053320">
    <property type="entry name" value="Protein_DD3-3_O-glyco"/>
</dbReference>
<feature type="region of interest" description="Disordered" evidence="3">
    <location>
        <begin position="1280"/>
        <end position="1306"/>
    </location>
</feature>
<feature type="signal peptide" evidence="5">
    <location>
        <begin position="1"/>
        <end position="18"/>
    </location>
</feature>
<dbReference type="Gene3D" id="3.40.50.80">
    <property type="entry name" value="Nucleotide-binding domain of ferredoxin-NADP reductase (FNR) module"/>
    <property type="match status" value="1"/>
</dbReference>
<feature type="region of interest" description="Disordered" evidence="3">
    <location>
        <begin position="554"/>
        <end position="669"/>
    </location>
</feature>
<keyword evidence="4" id="KW-1133">Transmembrane helix</keyword>
<feature type="compositionally biased region" description="Pro residues" evidence="3">
    <location>
        <begin position="1562"/>
        <end position="1571"/>
    </location>
</feature>
<dbReference type="PANTHER" id="PTHR35170:SF1">
    <property type="entry name" value="PROTEIN DD3-3"/>
    <property type="match status" value="1"/>
</dbReference>
<evidence type="ECO:0000256" key="3">
    <source>
        <dbReference type="SAM" id="MobiDB-lite"/>
    </source>
</evidence>
<keyword evidence="1" id="KW-0560">Oxidoreductase</keyword>
<dbReference type="SUPFAM" id="SSF52343">
    <property type="entry name" value="Ferredoxin reductase-like, C-terminal NADP-linked domain"/>
    <property type="match status" value="1"/>
</dbReference>
<feature type="region of interest" description="Disordered" evidence="3">
    <location>
        <begin position="1489"/>
        <end position="1530"/>
    </location>
</feature>
<dbReference type="Gene3D" id="2.40.30.10">
    <property type="entry name" value="Translation factors"/>
    <property type="match status" value="1"/>
</dbReference>
<feature type="domain" description="FAD-binding FR-type" evidence="7">
    <location>
        <begin position="2496"/>
        <end position="2685"/>
    </location>
</feature>
<dbReference type="InterPro" id="IPR013762">
    <property type="entry name" value="Integrase-like_cat_sf"/>
</dbReference>
<evidence type="ECO:0000256" key="4">
    <source>
        <dbReference type="SAM" id="Phobius"/>
    </source>
</evidence>
<evidence type="ECO:0000259" key="7">
    <source>
        <dbReference type="PROSITE" id="PS51384"/>
    </source>
</evidence>
<feature type="zinc finger region" description="C3H1-type" evidence="2">
    <location>
        <begin position="1527"/>
        <end position="1553"/>
    </location>
</feature>
<feature type="transmembrane region" description="Helical" evidence="4">
    <location>
        <begin position="2157"/>
        <end position="2180"/>
    </location>
</feature>
<dbReference type="PANTHER" id="PTHR35170">
    <property type="entry name" value="PROTEIN DD3-3"/>
    <property type="match status" value="1"/>
</dbReference>
<dbReference type="SUPFAM" id="SSF63380">
    <property type="entry name" value="Riboflavin synthase domain-like"/>
    <property type="match status" value="1"/>
</dbReference>
<feature type="region of interest" description="Disordered" evidence="3">
    <location>
        <begin position="775"/>
        <end position="848"/>
    </location>
</feature>
<keyword evidence="9" id="KW-1185">Reference proteome</keyword>
<keyword evidence="2" id="KW-0863">Zinc-finger</keyword>
<feature type="transmembrane region" description="Helical" evidence="4">
    <location>
        <begin position="2414"/>
        <end position="2436"/>
    </location>
</feature>
<feature type="compositionally biased region" description="Pro residues" evidence="3">
    <location>
        <begin position="738"/>
        <end position="749"/>
    </location>
</feature>
<evidence type="ECO:0000313" key="9">
    <source>
        <dbReference type="Proteomes" id="UP000186817"/>
    </source>
</evidence>
<dbReference type="Pfam" id="PF00642">
    <property type="entry name" value="zf-CCCH"/>
    <property type="match status" value="1"/>
</dbReference>
<dbReference type="Pfam" id="PF08022">
    <property type="entry name" value="FAD_binding_8"/>
    <property type="match status" value="1"/>
</dbReference>
<comment type="caution">
    <text evidence="8">The sequence shown here is derived from an EMBL/GenBank/DDBJ whole genome shotgun (WGS) entry which is preliminary data.</text>
</comment>
<dbReference type="PROSITE" id="PS50103">
    <property type="entry name" value="ZF_C3H1"/>
    <property type="match status" value="1"/>
</dbReference>
<organism evidence="8 9">
    <name type="scientific">Symbiodinium microadriaticum</name>
    <name type="common">Dinoflagellate</name>
    <name type="synonym">Zooxanthella microadriatica</name>
    <dbReference type="NCBI Taxonomy" id="2951"/>
    <lineage>
        <taxon>Eukaryota</taxon>
        <taxon>Sar</taxon>
        <taxon>Alveolata</taxon>
        <taxon>Dinophyceae</taxon>
        <taxon>Suessiales</taxon>
        <taxon>Symbiodiniaceae</taxon>
        <taxon>Symbiodinium</taxon>
    </lineage>
</organism>
<dbReference type="Gene3D" id="1.10.443.10">
    <property type="entry name" value="Intergrase catalytic core"/>
    <property type="match status" value="1"/>
</dbReference>
<dbReference type="InterPro" id="IPR013112">
    <property type="entry name" value="FAD-bd_8"/>
</dbReference>
<dbReference type="PROSITE" id="PS51384">
    <property type="entry name" value="FAD_FR"/>
    <property type="match status" value="1"/>
</dbReference>
<dbReference type="GO" id="GO:0008270">
    <property type="term" value="F:zinc ion binding"/>
    <property type="evidence" value="ECO:0007669"/>
    <property type="project" value="UniProtKB-KW"/>
</dbReference>
<feature type="compositionally biased region" description="Polar residues" evidence="3">
    <location>
        <begin position="606"/>
        <end position="624"/>
    </location>
</feature>
<accession>A0A1Q9CZG7</accession>
<evidence type="ECO:0000256" key="5">
    <source>
        <dbReference type="SAM" id="SignalP"/>
    </source>
</evidence>
<dbReference type="InterPro" id="IPR017927">
    <property type="entry name" value="FAD-bd_FR_type"/>
</dbReference>
<dbReference type="Pfam" id="PF08030">
    <property type="entry name" value="NAD_binding_6"/>
    <property type="match status" value="1"/>
</dbReference>
<proteinExistence type="predicted"/>
<dbReference type="CDD" id="cd06186">
    <property type="entry name" value="NOX_Duox_like_FAD_NADP"/>
    <property type="match status" value="1"/>
</dbReference>
<dbReference type="GO" id="GO:0003677">
    <property type="term" value="F:DNA binding"/>
    <property type="evidence" value="ECO:0007669"/>
    <property type="project" value="InterPro"/>
</dbReference>
<reference evidence="8 9" key="1">
    <citation type="submission" date="2016-02" db="EMBL/GenBank/DDBJ databases">
        <title>Genome analysis of coral dinoflagellate symbionts highlights evolutionary adaptations to a symbiotic lifestyle.</title>
        <authorList>
            <person name="Aranda M."/>
            <person name="Li Y."/>
            <person name="Liew Y.J."/>
            <person name="Baumgarten S."/>
            <person name="Simakov O."/>
            <person name="Wilson M."/>
            <person name="Piel J."/>
            <person name="Ashoor H."/>
            <person name="Bougouffa S."/>
            <person name="Bajic V.B."/>
            <person name="Ryu T."/>
            <person name="Ravasi T."/>
            <person name="Bayer T."/>
            <person name="Micklem G."/>
            <person name="Kim H."/>
            <person name="Bhak J."/>
            <person name="Lajeunesse T.C."/>
            <person name="Voolstra C.R."/>
        </authorList>
    </citation>
    <scope>NUCLEOTIDE SEQUENCE [LARGE SCALE GENOMIC DNA]</scope>
    <source>
        <strain evidence="8 9">CCMP2467</strain>
    </source>
</reference>
<keyword evidence="2" id="KW-0862">Zinc</keyword>
<feature type="compositionally biased region" description="Low complexity" evidence="3">
    <location>
        <begin position="645"/>
        <end position="655"/>
    </location>
</feature>
<feature type="domain" description="C3H1-type" evidence="6">
    <location>
        <begin position="1527"/>
        <end position="1553"/>
    </location>
</feature>
<dbReference type="InterPro" id="IPR000571">
    <property type="entry name" value="Znf_CCCH"/>
</dbReference>